<protein>
    <recommendedName>
        <fullName evidence="4">Secreted protein</fullName>
    </recommendedName>
</protein>
<feature type="signal peptide" evidence="1">
    <location>
        <begin position="1"/>
        <end position="32"/>
    </location>
</feature>
<evidence type="ECO:0000313" key="3">
    <source>
        <dbReference type="Proteomes" id="UP000608024"/>
    </source>
</evidence>
<dbReference type="AlphaFoldDB" id="A0A918Z6E6"/>
<sequence>MDNASTRPVRALARRAARLAAVVAALGLSAWAAPVGAAPVATGCVVNGQPQPGPEINGTNGDDDIRCDSLGPGDVVFGYDGRDTVRVTFNRAGVVNGNRGADTIRVEEENTGLVQAGDGNDDVVASFNGPSGRIHGNPGDDRLQVLLNEGVVDGNEGVDTCFVNEGTVLNCNP</sequence>
<evidence type="ECO:0000313" key="2">
    <source>
        <dbReference type="EMBL" id="GHE39136.1"/>
    </source>
</evidence>
<dbReference type="RefSeq" id="WP_190134208.1">
    <property type="nucleotide sequence ID" value="NZ_BNBT01000005.1"/>
</dbReference>
<dbReference type="Proteomes" id="UP000608024">
    <property type="component" value="Unassembled WGS sequence"/>
</dbReference>
<reference evidence="2" key="1">
    <citation type="journal article" date="2014" name="Int. J. Syst. Evol. Microbiol.">
        <title>Complete genome sequence of Corynebacterium casei LMG S-19264T (=DSM 44701T), isolated from a smear-ripened cheese.</title>
        <authorList>
            <consortium name="US DOE Joint Genome Institute (JGI-PGF)"/>
            <person name="Walter F."/>
            <person name="Albersmeier A."/>
            <person name="Kalinowski J."/>
            <person name="Ruckert C."/>
        </authorList>
    </citation>
    <scope>NUCLEOTIDE SEQUENCE</scope>
    <source>
        <strain evidence="2">JCM 4784</strain>
    </source>
</reference>
<dbReference type="InterPro" id="IPR011049">
    <property type="entry name" value="Serralysin-like_metalloprot_C"/>
</dbReference>
<dbReference type="SUPFAM" id="SSF51120">
    <property type="entry name" value="beta-Roll"/>
    <property type="match status" value="1"/>
</dbReference>
<feature type="chain" id="PRO_5039306600" description="Secreted protein" evidence="1">
    <location>
        <begin position="33"/>
        <end position="173"/>
    </location>
</feature>
<keyword evidence="3" id="KW-1185">Reference proteome</keyword>
<dbReference type="EMBL" id="BNBT01000005">
    <property type="protein sequence ID" value="GHE39136.1"/>
    <property type="molecule type" value="Genomic_DNA"/>
</dbReference>
<name>A0A918Z6E6_9ACTN</name>
<keyword evidence="1" id="KW-0732">Signal</keyword>
<proteinExistence type="predicted"/>
<evidence type="ECO:0000256" key="1">
    <source>
        <dbReference type="SAM" id="SignalP"/>
    </source>
</evidence>
<gene>
    <name evidence="2" type="ORF">GCM10018785_05910</name>
</gene>
<dbReference type="Gene3D" id="2.160.20.160">
    <property type="match status" value="1"/>
</dbReference>
<accession>A0A918Z6E6</accession>
<comment type="caution">
    <text evidence="2">The sequence shown here is derived from an EMBL/GenBank/DDBJ whole genome shotgun (WGS) entry which is preliminary data.</text>
</comment>
<evidence type="ECO:0008006" key="4">
    <source>
        <dbReference type="Google" id="ProtNLM"/>
    </source>
</evidence>
<organism evidence="2 3">
    <name type="scientific">Streptomyces longispororuber</name>
    <dbReference type="NCBI Taxonomy" id="68230"/>
    <lineage>
        <taxon>Bacteria</taxon>
        <taxon>Bacillati</taxon>
        <taxon>Actinomycetota</taxon>
        <taxon>Actinomycetes</taxon>
        <taxon>Kitasatosporales</taxon>
        <taxon>Streptomycetaceae</taxon>
        <taxon>Streptomyces</taxon>
    </lineage>
</organism>
<reference evidence="2" key="2">
    <citation type="submission" date="2020-09" db="EMBL/GenBank/DDBJ databases">
        <authorList>
            <person name="Sun Q."/>
            <person name="Ohkuma M."/>
        </authorList>
    </citation>
    <scope>NUCLEOTIDE SEQUENCE</scope>
    <source>
        <strain evidence="2">JCM 4784</strain>
    </source>
</reference>